<dbReference type="InterPro" id="IPR018790">
    <property type="entry name" value="DUF2358"/>
</dbReference>
<dbReference type="PANTHER" id="PTHR34123:SF1">
    <property type="entry name" value="OS04G0578200 PROTEIN"/>
    <property type="match status" value="1"/>
</dbReference>
<dbReference type="EMBL" id="BLLK01000069">
    <property type="protein sequence ID" value="GFH60688.1"/>
    <property type="molecule type" value="Genomic_DNA"/>
</dbReference>
<dbReference type="Pfam" id="PF10184">
    <property type="entry name" value="DUF2358"/>
    <property type="match status" value="1"/>
</dbReference>
<protein>
    <recommendedName>
        <fullName evidence="4">Plastid lipid-associated protein/fibrillin conserved domain-containing protein</fullName>
    </recommendedName>
</protein>
<dbReference type="SUPFAM" id="SSF54427">
    <property type="entry name" value="NTF2-like"/>
    <property type="match status" value="1"/>
</dbReference>
<reference evidence="2 3" key="1">
    <citation type="journal article" date="2021" name="Sci. Rep.">
        <title>The genome of the diatom Chaetoceros tenuissimus carries an ancient integrated fragment of an extant virus.</title>
        <authorList>
            <person name="Hongo Y."/>
            <person name="Kimura K."/>
            <person name="Takaki Y."/>
            <person name="Yoshida Y."/>
            <person name="Baba S."/>
            <person name="Kobayashi G."/>
            <person name="Nagasaki K."/>
            <person name="Hano T."/>
            <person name="Tomaru Y."/>
        </authorList>
    </citation>
    <scope>NUCLEOTIDE SEQUENCE [LARGE SCALE GENOMIC DNA]</scope>
    <source>
        <strain evidence="2 3">NIES-3715</strain>
    </source>
</reference>
<accession>A0AAD3DAB6</accession>
<comment type="caution">
    <text evidence="2">The sequence shown here is derived from an EMBL/GenBank/DDBJ whole genome shotgun (WGS) entry which is preliminary data.</text>
</comment>
<dbReference type="AlphaFoldDB" id="A0AAD3DAB6"/>
<keyword evidence="3" id="KW-1185">Reference proteome</keyword>
<organism evidence="2 3">
    <name type="scientific">Chaetoceros tenuissimus</name>
    <dbReference type="NCBI Taxonomy" id="426638"/>
    <lineage>
        <taxon>Eukaryota</taxon>
        <taxon>Sar</taxon>
        <taxon>Stramenopiles</taxon>
        <taxon>Ochrophyta</taxon>
        <taxon>Bacillariophyta</taxon>
        <taxon>Coscinodiscophyceae</taxon>
        <taxon>Chaetocerotophycidae</taxon>
        <taxon>Chaetocerotales</taxon>
        <taxon>Chaetocerotaceae</taxon>
        <taxon>Chaetoceros</taxon>
    </lineage>
</organism>
<gene>
    <name evidence="2" type="ORF">CTEN210_17164</name>
</gene>
<feature type="chain" id="PRO_5042141319" description="Plastid lipid-associated protein/fibrillin conserved domain-containing protein" evidence="1">
    <location>
        <begin position="21"/>
        <end position="247"/>
    </location>
</feature>
<evidence type="ECO:0000256" key="1">
    <source>
        <dbReference type="SAM" id="SignalP"/>
    </source>
</evidence>
<evidence type="ECO:0008006" key="4">
    <source>
        <dbReference type="Google" id="ProtNLM"/>
    </source>
</evidence>
<dbReference type="Proteomes" id="UP001054902">
    <property type="component" value="Unassembled WGS sequence"/>
</dbReference>
<feature type="signal peptide" evidence="1">
    <location>
        <begin position="1"/>
        <end position="20"/>
    </location>
</feature>
<evidence type="ECO:0000313" key="2">
    <source>
        <dbReference type="EMBL" id="GFH60688.1"/>
    </source>
</evidence>
<dbReference type="InterPro" id="IPR032710">
    <property type="entry name" value="NTF2-like_dom_sf"/>
</dbReference>
<dbReference type="PANTHER" id="PTHR34123">
    <property type="entry name" value="OS04G0578200 PROTEIN"/>
    <property type="match status" value="1"/>
</dbReference>
<evidence type="ECO:0000313" key="3">
    <source>
        <dbReference type="Proteomes" id="UP001054902"/>
    </source>
</evidence>
<sequence length="247" mass="28093">MSKILLALAGCVQLFQISYGFSSVSVNESFTQHSIPHLKPTFSKRRPTAIYMDSKNVEGSSKDEDLTSNPIAKASWYTVETFGKLFAPKSVGDKEAEVIDNIDITKPPKSKKETLERIKLDNDRQYFLSGEVDAEIYDEDCVFSDPFVAFNGRDRFIENLQNLGSFITKYDAKPLSYEIEDDGNVVQTKVMVKLELNLPWKPILAWPWGVRYEIDPETNLVTDHKESWDIGALDGVKQIFRKPTLKI</sequence>
<keyword evidence="1" id="KW-0732">Signal</keyword>
<proteinExistence type="predicted"/>
<name>A0AAD3DAB6_9STRA</name>